<sequence>QRNLHSTPNSHQPNGNATQAFIILFFDGNLEHSETASLTSWSPPPPSVGFRIPAEHSSCSDDVL</sequence>
<accession>A0A8J4Q4S7</accession>
<protein>
    <submittedName>
        <fullName evidence="2">Uncharacterized protein</fullName>
    </submittedName>
</protein>
<dbReference type="AlphaFoldDB" id="A0A8J4Q4S7"/>
<evidence type="ECO:0000313" key="3">
    <source>
        <dbReference type="Proteomes" id="UP000737018"/>
    </source>
</evidence>
<feature type="non-terminal residue" evidence="2">
    <location>
        <position position="1"/>
    </location>
</feature>
<name>A0A8J4Q4S7_9ROSI</name>
<reference evidence="2" key="1">
    <citation type="submission" date="2020-03" db="EMBL/GenBank/DDBJ databases">
        <title>Castanea mollissima Vanexum genome sequencing.</title>
        <authorList>
            <person name="Staton M."/>
        </authorList>
    </citation>
    <scope>NUCLEOTIDE SEQUENCE</scope>
    <source>
        <tissue evidence="2">Leaf</tissue>
    </source>
</reference>
<dbReference type="Proteomes" id="UP000737018">
    <property type="component" value="Unassembled WGS sequence"/>
</dbReference>
<comment type="caution">
    <text evidence="2">The sequence shown here is derived from an EMBL/GenBank/DDBJ whole genome shotgun (WGS) entry which is preliminary data.</text>
</comment>
<gene>
    <name evidence="2" type="ORF">CMV_030809</name>
</gene>
<dbReference type="EMBL" id="JRKL02013911">
    <property type="protein sequence ID" value="KAF3942544.1"/>
    <property type="molecule type" value="Genomic_DNA"/>
</dbReference>
<evidence type="ECO:0000313" key="2">
    <source>
        <dbReference type="EMBL" id="KAF3942544.1"/>
    </source>
</evidence>
<feature type="region of interest" description="Disordered" evidence="1">
    <location>
        <begin position="35"/>
        <end position="64"/>
    </location>
</feature>
<evidence type="ECO:0000256" key="1">
    <source>
        <dbReference type="SAM" id="MobiDB-lite"/>
    </source>
</evidence>
<proteinExistence type="predicted"/>
<organism evidence="2 3">
    <name type="scientific">Castanea mollissima</name>
    <name type="common">Chinese chestnut</name>
    <dbReference type="NCBI Taxonomy" id="60419"/>
    <lineage>
        <taxon>Eukaryota</taxon>
        <taxon>Viridiplantae</taxon>
        <taxon>Streptophyta</taxon>
        <taxon>Embryophyta</taxon>
        <taxon>Tracheophyta</taxon>
        <taxon>Spermatophyta</taxon>
        <taxon>Magnoliopsida</taxon>
        <taxon>eudicotyledons</taxon>
        <taxon>Gunneridae</taxon>
        <taxon>Pentapetalae</taxon>
        <taxon>rosids</taxon>
        <taxon>fabids</taxon>
        <taxon>Fagales</taxon>
        <taxon>Fagaceae</taxon>
        <taxon>Castanea</taxon>
    </lineage>
</organism>
<keyword evidence="3" id="KW-1185">Reference proteome</keyword>